<dbReference type="Proteomes" id="UP000286716">
    <property type="component" value="Unassembled WGS sequence"/>
</dbReference>
<feature type="compositionally biased region" description="Pro residues" evidence="1">
    <location>
        <begin position="481"/>
        <end position="492"/>
    </location>
</feature>
<gene>
    <name evidence="2" type="ORF">DMA12_12725</name>
</gene>
<name>A0A428WRS8_AMYBA</name>
<dbReference type="OrthoDB" id="1490305at2"/>
<comment type="caution">
    <text evidence="2">The sequence shown here is derived from an EMBL/GenBank/DDBJ whole genome shotgun (WGS) entry which is preliminary data.</text>
</comment>
<evidence type="ECO:0000313" key="3">
    <source>
        <dbReference type="Proteomes" id="UP000286716"/>
    </source>
</evidence>
<sequence length="1218" mass="128652">MAPRVSLPGELFLDAIVSYPERQLDVGFDVDDKDYGRRVPFDEATRERVKRRAPYVALRWVLNPALGIPLEPFTVWRRPARKREAAQPIGGWHQTGFGTFEWDGVTELLRIEIDLTASATITGLHRSDLDPVQSAGGKAGDTVVLDAGPMLGVRTDNPGAIGAARGLSLVTMANGNGWQPFEIVGLPLTPDQLNATYYGGAQQGPIGALTDPFEAAVRRLERWGPVLGWLPLAGLAPWVPPNAKPLVEEMQGDLLTGLVQVLAAHPPPAVGAQVGAAIVHKLEQLGQVIGARTKVLNSGAAGDRAEITVRPLQALTTSVATDTWASLALGFGTGDSLDGDDKDGGHDYMVTAPWDGILKTAVQEPWPFPWLPGAPPPVIIEEEVSRELTAIVLSPGLRPAPGVPSPLTAGLGHDEGANAVDEPYHASVVLQAARPPALPREPRAAAYALARYGDPGAGRYQLRKHPLAGGWVPIGSAVPVPEPGTPPDPRTPPNTVTLRNSGVERPKTGPAHTYEYYAAATDLFGQWSAWATTWCALGAAGVQAPAVATVKARAAGAADPCVLTVATEVVWDIRERSLHRLTLAVDAYPPTPPPPAAYDRPPETPQGGAVTLTTVTLSFATDGTPGAPPAGVDIALVHDDGTPVDAAHPADPVERRYRITLHDLPVTFAGRHELAVAVYARAEETIRPGEWSSWAHTREAAIAANPIPPPPSAPLPAVYPYWASLPDAAGLSYATVSWTPFGAWRYRVYEATEAALRAACGQPGPVLTDGFTARMQALFDLYRVAANLPNLKKAFRKLGTEPVLPPIIDGKMHFQSLLPRGSSLIHCYVVVGVTESNVISGWPQPDANGRKAFDGYAIPRPLRPAMPQLRATLDGAGVPQVTVRLEGAEPPAQIRLYRAANAILARSTGTMQLVATVPPASGAPGAWKQTTIPDSGAPAGWSRLQYRAVALATDDPERAGMAVPSEASRAYALLNPPQNPPTLTLTPNVEGTTDTASLVRVDTGALRKGSDVGDFAIAYTANPGPVRFASSLGTVPEFATTAALAADTEDAGYVGGVLHLRLPRAAGQELALAVDVTDPLARSTHGVLTIAAEVPDPAPVVTLAATRFGGIARLRIDTNVPRPPNPAHDWMLTVATQRLFNFPPSPPSTQTFSVSAIATIPNEAAMPSPAFDPALFEIRRIDGTSHIVMWLRAAAGIRVGVRLANADGQIDTATQVLA</sequence>
<dbReference type="RefSeq" id="WP_043790836.1">
    <property type="nucleotide sequence ID" value="NZ_QHHU01000015.1"/>
</dbReference>
<evidence type="ECO:0000313" key="2">
    <source>
        <dbReference type="EMBL" id="RSM45738.1"/>
    </source>
</evidence>
<keyword evidence="3" id="KW-1185">Reference proteome</keyword>
<protein>
    <submittedName>
        <fullName evidence="2">Uncharacterized protein</fullName>
    </submittedName>
</protein>
<evidence type="ECO:0000256" key="1">
    <source>
        <dbReference type="SAM" id="MobiDB-lite"/>
    </source>
</evidence>
<accession>A0A428WRS8</accession>
<proteinExistence type="predicted"/>
<organism evidence="2 3">
    <name type="scientific">Amycolatopsis balhimycina DSM 5908</name>
    <dbReference type="NCBI Taxonomy" id="1081091"/>
    <lineage>
        <taxon>Bacteria</taxon>
        <taxon>Bacillati</taxon>
        <taxon>Actinomycetota</taxon>
        <taxon>Actinomycetes</taxon>
        <taxon>Pseudonocardiales</taxon>
        <taxon>Pseudonocardiaceae</taxon>
        <taxon>Amycolatopsis</taxon>
    </lineage>
</organism>
<reference evidence="2 3" key="1">
    <citation type="submission" date="2018-05" db="EMBL/GenBank/DDBJ databases">
        <title>Evolution of GPA BGCs.</title>
        <authorList>
            <person name="Waglechner N."/>
            <person name="Wright G.D."/>
        </authorList>
    </citation>
    <scope>NUCLEOTIDE SEQUENCE [LARGE SCALE GENOMIC DNA]</scope>
    <source>
        <strain evidence="2 3">DSM 5908</strain>
    </source>
</reference>
<dbReference type="EMBL" id="QHHU01000015">
    <property type="protein sequence ID" value="RSM45738.1"/>
    <property type="molecule type" value="Genomic_DNA"/>
</dbReference>
<feature type="region of interest" description="Disordered" evidence="1">
    <location>
        <begin position="481"/>
        <end position="507"/>
    </location>
</feature>
<dbReference type="AlphaFoldDB" id="A0A428WRS8"/>